<evidence type="ECO:0000313" key="2">
    <source>
        <dbReference type="Proteomes" id="UP001464891"/>
    </source>
</evidence>
<name>A0ABV0JDK8_9CYAN</name>
<dbReference type="Proteomes" id="UP001464891">
    <property type="component" value="Unassembled WGS sequence"/>
</dbReference>
<evidence type="ECO:0000313" key="1">
    <source>
        <dbReference type="EMBL" id="MEP0819869.1"/>
    </source>
</evidence>
<dbReference type="RefSeq" id="WP_190432858.1">
    <property type="nucleotide sequence ID" value="NZ_JAMPKM010000017.1"/>
</dbReference>
<accession>A0ABV0JDK8</accession>
<gene>
    <name evidence="1" type="ORF">NC998_22460</name>
</gene>
<organism evidence="1 2">
    <name type="scientific">Trichocoleus desertorum GB2-A4</name>
    <dbReference type="NCBI Taxonomy" id="2933944"/>
    <lineage>
        <taxon>Bacteria</taxon>
        <taxon>Bacillati</taxon>
        <taxon>Cyanobacteriota</taxon>
        <taxon>Cyanophyceae</taxon>
        <taxon>Leptolyngbyales</taxon>
        <taxon>Trichocoleusaceae</taxon>
        <taxon>Trichocoleus</taxon>
    </lineage>
</organism>
<keyword evidence="2" id="KW-1185">Reference proteome</keyword>
<protein>
    <submittedName>
        <fullName evidence="1">Uncharacterized protein</fullName>
    </submittedName>
</protein>
<dbReference type="EMBL" id="JAMPKM010000017">
    <property type="protein sequence ID" value="MEP0819869.1"/>
    <property type="molecule type" value="Genomic_DNA"/>
</dbReference>
<comment type="caution">
    <text evidence="1">The sequence shown here is derived from an EMBL/GenBank/DDBJ whole genome shotgun (WGS) entry which is preliminary data.</text>
</comment>
<proteinExistence type="predicted"/>
<sequence>MHVTINSNKLCIELNFWEKLWALQFNYTWQIPLDHIERVTTTAPSSNWKTLIWKEVKLPGTFVPGVIKAGTYYTDQGREFWYVTDDKNYLILDLKNEFYQKVILTVEQNQLLAEQLNLER</sequence>
<reference evidence="1 2" key="1">
    <citation type="submission" date="2022-04" db="EMBL/GenBank/DDBJ databases">
        <title>Positive selection, recombination, and allopatry shape intraspecific diversity of widespread and dominant cyanobacteria.</title>
        <authorList>
            <person name="Wei J."/>
            <person name="Shu W."/>
            <person name="Hu C."/>
        </authorList>
    </citation>
    <scope>NUCLEOTIDE SEQUENCE [LARGE SCALE GENOMIC DNA]</scope>
    <source>
        <strain evidence="1 2">GB2-A4</strain>
    </source>
</reference>